<gene>
    <name evidence="2" type="ORF">O0554_08135</name>
</gene>
<dbReference type="AlphaFoldDB" id="A0AAP3DF42"/>
<protein>
    <submittedName>
        <fullName evidence="2">Serine hydrolase</fullName>
    </submittedName>
</protein>
<dbReference type="Pfam" id="PF00144">
    <property type="entry name" value="Beta-lactamase"/>
    <property type="match status" value="1"/>
</dbReference>
<dbReference type="InterPro" id="IPR012338">
    <property type="entry name" value="Beta-lactam/transpept-like"/>
</dbReference>
<sequence>MYRLLGLILLILSLIAISMTYGVEAKMESFGPTDSKEVERFADQFFNRPQIQDKLAGAAFVVVKDDQVLFKKGYGYADVEKKRSVDPDSTVFRMASVSKVFTSTAVMQLVEQNKIDPNTDVQAYLRDFNISNKTGKKLTLDHLMTHMTGFDYPDSLFSADRSPEKHYPLDDFVKQTAPNIVHNPGEMYRYDNYAFNLQGYIVQNISGVPFLRKNGF</sequence>
<proteinExistence type="predicted"/>
<evidence type="ECO:0000313" key="3">
    <source>
        <dbReference type="Proteomes" id="UP001077662"/>
    </source>
</evidence>
<dbReference type="Proteomes" id="UP001077662">
    <property type="component" value="Unassembled WGS sequence"/>
</dbReference>
<dbReference type="InterPro" id="IPR001466">
    <property type="entry name" value="Beta-lactam-related"/>
</dbReference>
<dbReference type="Gene3D" id="3.40.710.10">
    <property type="entry name" value="DD-peptidase/beta-lactamase superfamily"/>
    <property type="match status" value="1"/>
</dbReference>
<dbReference type="EMBL" id="JAPTNE010000009">
    <property type="protein sequence ID" value="MCZ0806893.1"/>
    <property type="molecule type" value="Genomic_DNA"/>
</dbReference>
<dbReference type="RefSeq" id="WP_258433330.1">
    <property type="nucleotide sequence ID" value="NZ_JANSGW010000009.1"/>
</dbReference>
<name>A0AAP3DF42_BRELA</name>
<comment type="caution">
    <text evidence="2">The sequence shown here is derived from an EMBL/GenBank/DDBJ whole genome shotgun (WGS) entry which is preliminary data.</text>
</comment>
<accession>A0AAP3DF42</accession>
<dbReference type="SUPFAM" id="SSF56601">
    <property type="entry name" value="beta-lactamase/transpeptidase-like"/>
    <property type="match status" value="1"/>
</dbReference>
<dbReference type="InterPro" id="IPR050491">
    <property type="entry name" value="AmpC-like"/>
</dbReference>
<evidence type="ECO:0000259" key="1">
    <source>
        <dbReference type="Pfam" id="PF00144"/>
    </source>
</evidence>
<dbReference type="PANTHER" id="PTHR46825:SF9">
    <property type="entry name" value="BETA-LACTAMASE-RELATED DOMAIN-CONTAINING PROTEIN"/>
    <property type="match status" value="1"/>
</dbReference>
<feature type="domain" description="Beta-lactamase-related" evidence="1">
    <location>
        <begin position="45"/>
        <end position="212"/>
    </location>
</feature>
<keyword evidence="2" id="KW-0378">Hydrolase</keyword>
<evidence type="ECO:0000313" key="2">
    <source>
        <dbReference type="EMBL" id="MCZ0806893.1"/>
    </source>
</evidence>
<organism evidence="2 3">
    <name type="scientific">Brevibacillus laterosporus</name>
    <name type="common">Bacillus laterosporus</name>
    <dbReference type="NCBI Taxonomy" id="1465"/>
    <lineage>
        <taxon>Bacteria</taxon>
        <taxon>Bacillati</taxon>
        <taxon>Bacillota</taxon>
        <taxon>Bacilli</taxon>
        <taxon>Bacillales</taxon>
        <taxon>Paenibacillaceae</taxon>
        <taxon>Brevibacillus</taxon>
    </lineage>
</organism>
<dbReference type="PANTHER" id="PTHR46825">
    <property type="entry name" value="D-ALANYL-D-ALANINE-CARBOXYPEPTIDASE/ENDOPEPTIDASE AMPH"/>
    <property type="match status" value="1"/>
</dbReference>
<reference evidence="2" key="1">
    <citation type="submission" date="2022-09" db="EMBL/GenBank/DDBJ databases">
        <title>Genome analysis and characterization of larvicidal activity of Brevibacillus strains.</title>
        <authorList>
            <person name="Patrusheva E.V."/>
            <person name="Izotova A.O."/>
            <person name="Toshchakov S.V."/>
            <person name="Sineoky S.P."/>
        </authorList>
    </citation>
    <scope>NUCLEOTIDE SEQUENCE</scope>
    <source>
        <strain evidence="2">VKPM_B-13247</strain>
    </source>
</reference>
<dbReference type="GO" id="GO:0016787">
    <property type="term" value="F:hydrolase activity"/>
    <property type="evidence" value="ECO:0007669"/>
    <property type="project" value="UniProtKB-KW"/>
</dbReference>